<proteinExistence type="predicted"/>
<evidence type="ECO:0008006" key="3">
    <source>
        <dbReference type="Google" id="ProtNLM"/>
    </source>
</evidence>
<evidence type="ECO:0000313" key="2">
    <source>
        <dbReference type="Proteomes" id="UP001595712"/>
    </source>
</evidence>
<sequence length="46" mass="4855">MIPVHVPARLGIDFGTSHTVAVVGRPDGRVESLMFDSSPLLLGGDH</sequence>
<comment type="caution">
    <text evidence="1">The sequence shown here is derived from an EMBL/GenBank/DDBJ whole genome shotgun (WGS) entry which is preliminary data.</text>
</comment>
<dbReference type="RefSeq" id="WP_387980510.1">
    <property type="nucleotide sequence ID" value="NZ_JBHRWO010000021.1"/>
</dbReference>
<keyword evidence="2" id="KW-1185">Reference proteome</keyword>
<evidence type="ECO:0000313" key="1">
    <source>
        <dbReference type="EMBL" id="MFC3495724.1"/>
    </source>
</evidence>
<dbReference type="Proteomes" id="UP001595712">
    <property type="component" value="Unassembled WGS sequence"/>
</dbReference>
<reference evidence="2" key="1">
    <citation type="journal article" date="2019" name="Int. J. Syst. Evol. Microbiol.">
        <title>The Global Catalogue of Microorganisms (GCM) 10K type strain sequencing project: providing services to taxonomists for standard genome sequencing and annotation.</title>
        <authorList>
            <consortium name="The Broad Institute Genomics Platform"/>
            <consortium name="The Broad Institute Genome Sequencing Center for Infectious Disease"/>
            <person name="Wu L."/>
            <person name="Ma J."/>
        </authorList>
    </citation>
    <scope>NUCLEOTIDE SEQUENCE [LARGE SCALE GENOMIC DNA]</scope>
    <source>
        <strain evidence="2">CGMCC 4.7396</strain>
    </source>
</reference>
<dbReference type="EMBL" id="JBHRWO010000021">
    <property type="protein sequence ID" value="MFC3495724.1"/>
    <property type="molecule type" value="Genomic_DNA"/>
</dbReference>
<name>A0ABV7Q8C0_9ACTN</name>
<protein>
    <recommendedName>
        <fullName evidence="3">Hsp70 family protein</fullName>
    </recommendedName>
</protein>
<gene>
    <name evidence="1" type="ORF">ACFO8M_24855</name>
</gene>
<organism evidence="1 2">
    <name type="scientific">Glycomyces rhizosphaerae</name>
    <dbReference type="NCBI Taxonomy" id="2054422"/>
    <lineage>
        <taxon>Bacteria</taxon>
        <taxon>Bacillati</taxon>
        <taxon>Actinomycetota</taxon>
        <taxon>Actinomycetes</taxon>
        <taxon>Glycomycetales</taxon>
        <taxon>Glycomycetaceae</taxon>
        <taxon>Glycomyces</taxon>
    </lineage>
</organism>
<accession>A0ABV7Q8C0</accession>